<dbReference type="Proteomes" id="UP000236286">
    <property type="component" value="Unassembled WGS sequence"/>
</dbReference>
<dbReference type="EMBL" id="PDZR01000020">
    <property type="protein sequence ID" value="PNG25029.1"/>
    <property type="molecule type" value="Genomic_DNA"/>
</dbReference>
<reference evidence="1 2" key="1">
    <citation type="submission" date="2017-10" db="EMBL/GenBank/DDBJ databases">
        <title>Genome announcement of Methylocella silvestris TVC from permafrost.</title>
        <authorList>
            <person name="Wang J."/>
            <person name="Geng K."/>
            <person name="Ul-Haque F."/>
            <person name="Crombie A.T."/>
            <person name="Street L.E."/>
            <person name="Wookey P.A."/>
            <person name="Murrell J.C."/>
            <person name="Pratscher J."/>
        </authorList>
    </citation>
    <scope>NUCLEOTIDE SEQUENCE [LARGE SCALE GENOMIC DNA]</scope>
    <source>
        <strain evidence="1 2">TVC</strain>
    </source>
</reference>
<evidence type="ECO:0000313" key="1">
    <source>
        <dbReference type="EMBL" id="PNG25029.1"/>
    </source>
</evidence>
<name>A0A2J7TE52_METSI</name>
<sequence length="119" mass="13183">MAQACFLGATLGPDAVWMIGDSPALAAERICLFPSTHPLPETERFGLILNVDSITEMGASASARYAEWIAKRADVFLSINHEANAVTVADLASRFFPSADSRRVIYWMRHGYAEEVFRF</sequence>
<accession>A0A2J7TE52</accession>
<dbReference type="AlphaFoldDB" id="A0A2J7TE52"/>
<organism evidence="1 2">
    <name type="scientific">Methylocella silvestris</name>
    <dbReference type="NCBI Taxonomy" id="199596"/>
    <lineage>
        <taxon>Bacteria</taxon>
        <taxon>Pseudomonadati</taxon>
        <taxon>Pseudomonadota</taxon>
        <taxon>Alphaproteobacteria</taxon>
        <taxon>Hyphomicrobiales</taxon>
        <taxon>Beijerinckiaceae</taxon>
        <taxon>Methylocella</taxon>
    </lineage>
</organism>
<proteinExistence type="predicted"/>
<gene>
    <name evidence="1" type="ORF">CR492_15370</name>
</gene>
<evidence type="ECO:0000313" key="2">
    <source>
        <dbReference type="Proteomes" id="UP000236286"/>
    </source>
</evidence>
<protein>
    <submittedName>
        <fullName evidence="1">Uncharacterized protein</fullName>
    </submittedName>
</protein>
<comment type="caution">
    <text evidence="1">The sequence shown here is derived from an EMBL/GenBank/DDBJ whole genome shotgun (WGS) entry which is preliminary data.</text>
</comment>